<dbReference type="RefSeq" id="WP_201920257.1">
    <property type="nucleotide sequence ID" value="NZ_BAABAX010000003.1"/>
</dbReference>
<protein>
    <submittedName>
        <fullName evidence="1">Uncharacterized protein</fullName>
    </submittedName>
</protein>
<evidence type="ECO:0000313" key="2">
    <source>
        <dbReference type="Proteomes" id="UP000651057"/>
    </source>
</evidence>
<proteinExistence type="predicted"/>
<organism evidence="1 2">
    <name type="scientific">Aquimarina mytili</name>
    <dbReference type="NCBI Taxonomy" id="874423"/>
    <lineage>
        <taxon>Bacteria</taxon>
        <taxon>Pseudomonadati</taxon>
        <taxon>Bacteroidota</taxon>
        <taxon>Flavobacteriia</taxon>
        <taxon>Flavobacteriales</taxon>
        <taxon>Flavobacteriaceae</taxon>
        <taxon>Aquimarina</taxon>
    </lineage>
</organism>
<name>A0A936ZYN7_9FLAO</name>
<evidence type="ECO:0000313" key="1">
    <source>
        <dbReference type="EMBL" id="MBL0684315.1"/>
    </source>
</evidence>
<sequence>MENHKLHITRILGAELEPKERATFKHVLDGETKQMAGLLCTNGTTLSISFLNGAELEINSLETLGTDTLELPPNKRILTWQQDLTDSRILIGNITNIKTETQRVSLYLLTYKTATHEK</sequence>
<dbReference type="Proteomes" id="UP000651057">
    <property type="component" value="Unassembled WGS sequence"/>
</dbReference>
<dbReference type="AlphaFoldDB" id="A0A936ZYN7"/>
<comment type="caution">
    <text evidence="1">The sequence shown here is derived from an EMBL/GenBank/DDBJ whole genome shotgun (WGS) entry which is preliminary data.</text>
</comment>
<accession>A0A936ZYN7</accession>
<dbReference type="EMBL" id="JAERQJ010000004">
    <property type="protein sequence ID" value="MBL0684315.1"/>
    <property type="molecule type" value="Genomic_DNA"/>
</dbReference>
<keyword evidence="2" id="KW-1185">Reference proteome</keyword>
<gene>
    <name evidence="1" type="ORF">JJQ60_12370</name>
</gene>
<reference evidence="1" key="1">
    <citation type="submission" date="2021-01" db="EMBL/GenBank/DDBJ databases">
        <authorList>
            <person name="Zhong Y.L."/>
        </authorList>
    </citation>
    <scope>NUCLEOTIDE SEQUENCE</scope>
    <source>
        <strain evidence="1">KCTC 23302</strain>
    </source>
</reference>